<evidence type="ECO:0000313" key="1">
    <source>
        <dbReference type="EMBL" id="KAJ8917796.1"/>
    </source>
</evidence>
<protein>
    <submittedName>
        <fullName evidence="1">Uncharacterized protein</fullName>
    </submittedName>
</protein>
<keyword evidence="2" id="KW-1185">Reference proteome</keyword>
<gene>
    <name evidence="1" type="ORF">NQ315_010702</name>
</gene>
<sequence length="52" mass="5811">MERGRVARMKGKECQWTTLTSIAVIPVFARSPGGWISEDIRNGLNCLSTLIF</sequence>
<organism evidence="1 2">
    <name type="scientific">Exocentrus adspersus</name>
    <dbReference type="NCBI Taxonomy" id="1586481"/>
    <lineage>
        <taxon>Eukaryota</taxon>
        <taxon>Metazoa</taxon>
        <taxon>Ecdysozoa</taxon>
        <taxon>Arthropoda</taxon>
        <taxon>Hexapoda</taxon>
        <taxon>Insecta</taxon>
        <taxon>Pterygota</taxon>
        <taxon>Neoptera</taxon>
        <taxon>Endopterygota</taxon>
        <taxon>Coleoptera</taxon>
        <taxon>Polyphaga</taxon>
        <taxon>Cucujiformia</taxon>
        <taxon>Chrysomeloidea</taxon>
        <taxon>Cerambycidae</taxon>
        <taxon>Lamiinae</taxon>
        <taxon>Acanthocinini</taxon>
        <taxon>Exocentrus</taxon>
    </lineage>
</organism>
<dbReference type="Proteomes" id="UP001159042">
    <property type="component" value="Unassembled WGS sequence"/>
</dbReference>
<dbReference type="EMBL" id="JANEYG010000030">
    <property type="protein sequence ID" value="KAJ8917796.1"/>
    <property type="molecule type" value="Genomic_DNA"/>
</dbReference>
<evidence type="ECO:0000313" key="2">
    <source>
        <dbReference type="Proteomes" id="UP001159042"/>
    </source>
</evidence>
<comment type="caution">
    <text evidence="1">The sequence shown here is derived from an EMBL/GenBank/DDBJ whole genome shotgun (WGS) entry which is preliminary data.</text>
</comment>
<dbReference type="AlphaFoldDB" id="A0AAV8VV81"/>
<accession>A0AAV8VV81</accession>
<name>A0AAV8VV81_9CUCU</name>
<proteinExistence type="predicted"/>
<reference evidence="1 2" key="1">
    <citation type="journal article" date="2023" name="Insect Mol. Biol.">
        <title>Genome sequencing provides insights into the evolution of gene families encoding plant cell wall-degrading enzymes in longhorned beetles.</title>
        <authorList>
            <person name="Shin N.R."/>
            <person name="Okamura Y."/>
            <person name="Kirsch R."/>
            <person name="Pauchet Y."/>
        </authorList>
    </citation>
    <scope>NUCLEOTIDE SEQUENCE [LARGE SCALE GENOMIC DNA]</scope>
    <source>
        <strain evidence="1">EAD_L_NR</strain>
    </source>
</reference>